<reference evidence="4" key="1">
    <citation type="submission" date="2017-06" db="EMBL/GenBank/DDBJ databases">
        <authorList>
            <person name="Varghese N."/>
            <person name="Submissions S."/>
        </authorList>
    </citation>
    <scope>NUCLEOTIDE SEQUENCE [LARGE SCALE GENOMIC DNA]</scope>
    <source>
        <strain evidence="4">DSM 28041</strain>
    </source>
</reference>
<dbReference type="Pfam" id="PF18935">
    <property type="entry name" value="DUF5683"/>
    <property type="match status" value="1"/>
</dbReference>
<keyword evidence="4" id="KW-1185">Reference proteome</keyword>
<name>A0A238VZP9_9BACT</name>
<evidence type="ECO:0000259" key="2">
    <source>
        <dbReference type="Pfam" id="PF18935"/>
    </source>
</evidence>
<feature type="signal peptide" evidence="1">
    <location>
        <begin position="1"/>
        <end position="25"/>
    </location>
</feature>
<sequence length="221" mass="24385">MSGVQRVLVLLCLLAVLPLAQLAQAQTVVTAGPDSTQVRQTAVADSSRRTEKLLGFRVTRPQKAAFLALAIPGAGQIYNHRYWKLPLVYGALGGVGYGLFHYQSRYKEYVKGKQEYRTVYGPGQDPYVEGTPLSKLSGANVSQEIRSENIERGIVFYRRYRDTFIAYTALAYGITILDALVDAHLRDFDISEDLSLRLDPAALPSRTAVPGAGLAVSLYWK</sequence>
<organism evidence="3 4">
    <name type="scientific">Hymenobacter mucosus</name>
    <dbReference type="NCBI Taxonomy" id="1411120"/>
    <lineage>
        <taxon>Bacteria</taxon>
        <taxon>Pseudomonadati</taxon>
        <taxon>Bacteroidota</taxon>
        <taxon>Cytophagia</taxon>
        <taxon>Cytophagales</taxon>
        <taxon>Hymenobacteraceae</taxon>
        <taxon>Hymenobacter</taxon>
    </lineage>
</organism>
<dbReference type="EMBL" id="FZNS01000002">
    <property type="protein sequence ID" value="SNR39736.1"/>
    <property type="molecule type" value="Genomic_DNA"/>
</dbReference>
<accession>A0A238VZP9</accession>
<dbReference type="RefSeq" id="WP_089331816.1">
    <property type="nucleotide sequence ID" value="NZ_FZNS01000002.1"/>
</dbReference>
<keyword evidence="1" id="KW-0732">Signal</keyword>
<proteinExistence type="predicted"/>
<protein>
    <recommendedName>
        <fullName evidence="2">DUF5683 domain-containing protein</fullName>
    </recommendedName>
</protein>
<evidence type="ECO:0000313" key="4">
    <source>
        <dbReference type="Proteomes" id="UP000198310"/>
    </source>
</evidence>
<evidence type="ECO:0000313" key="3">
    <source>
        <dbReference type="EMBL" id="SNR39736.1"/>
    </source>
</evidence>
<dbReference type="Proteomes" id="UP000198310">
    <property type="component" value="Unassembled WGS sequence"/>
</dbReference>
<gene>
    <name evidence="3" type="ORF">SAMN06269173_10283</name>
</gene>
<feature type="chain" id="PRO_5012421274" description="DUF5683 domain-containing protein" evidence="1">
    <location>
        <begin position="26"/>
        <end position="221"/>
    </location>
</feature>
<dbReference type="AlphaFoldDB" id="A0A238VZP9"/>
<feature type="domain" description="DUF5683" evidence="2">
    <location>
        <begin position="59"/>
        <end position="217"/>
    </location>
</feature>
<dbReference type="InterPro" id="IPR043738">
    <property type="entry name" value="DUF5683"/>
</dbReference>
<evidence type="ECO:0000256" key="1">
    <source>
        <dbReference type="SAM" id="SignalP"/>
    </source>
</evidence>